<sequence length="496" mass="53920">MSNFKKGTRGKGKENLSREKSFDSLSLSLSLSLSHTIIITNKLLISSLFCLPSPAQIPTQVNSSLLLSLVFVGMITRIISDLMDMPTAVAAGESVLGTIKIAVMPIAKVFTMCFLGLLMASKYVNILPPSGRKLLNGLVFTLLLPCLIFSQLGQAVTLHKMLQWWFIPVNVVLGTISGSLIGFLVATIIRPPYPYFKFTIIQIGVGNIGNVPLVLLAALCRDKSNPFGDSEKCSIDGTAYISFGQWVGAIILYTYVYQMFTPPPEGFDGEEENLPLKNAASPDQVPLLTQNYPKDTPPAQARLPVQSAEPREREDSKITHIFVYLYEKLKLKQIIQPAIIASILAMILGAIPFTKKLIFTNNSPLFFFTDSCMILGDAMIPCILLALGGNLINGPGSSKLGFKTTAAIIVGRLVLVPPAGLGIVTLADKLGFLPAGDKMFRFVLLLQHTMPTSVLSGAVANLRGCGRESAAVLFWVHIFAIFSMAGWMVLYINILF</sequence>
<evidence type="ECO:0000256" key="1">
    <source>
        <dbReference type="ARBA" id="ARBA00004127"/>
    </source>
</evidence>
<dbReference type="GO" id="GO:0012505">
    <property type="term" value="C:endomembrane system"/>
    <property type="evidence" value="ECO:0007669"/>
    <property type="project" value="UniProtKB-SubCell"/>
</dbReference>
<dbReference type="PANTHER" id="PTHR31419:SF1">
    <property type="entry name" value="PROTEIN PIN-LIKES 6"/>
    <property type="match status" value="1"/>
</dbReference>
<feature type="transmembrane region" description="Helical" evidence="7">
    <location>
        <begin position="101"/>
        <end position="121"/>
    </location>
</feature>
<feature type="transmembrane region" description="Helical" evidence="7">
    <location>
        <begin position="61"/>
        <end position="80"/>
    </location>
</feature>
<comment type="subcellular location">
    <subcellularLocation>
        <location evidence="1">Endomembrane system</location>
        <topology evidence="1">Multi-pass membrane protein</topology>
    </subcellularLocation>
</comment>
<dbReference type="GO" id="GO:0080162">
    <property type="term" value="P:endoplasmic reticulum to cytosol auxin transport"/>
    <property type="evidence" value="ECO:0007669"/>
    <property type="project" value="InterPro"/>
</dbReference>
<feature type="transmembrane region" description="Helical" evidence="7">
    <location>
        <begin position="133"/>
        <end position="152"/>
    </location>
</feature>
<feature type="transmembrane region" description="Helical" evidence="7">
    <location>
        <begin position="365"/>
        <end position="387"/>
    </location>
</feature>
<evidence type="ECO:0000313" key="8">
    <source>
        <dbReference type="EMBL" id="RID62568.1"/>
    </source>
</evidence>
<proteinExistence type="predicted"/>
<evidence type="ECO:0000256" key="3">
    <source>
        <dbReference type="ARBA" id="ARBA00022989"/>
    </source>
</evidence>
<evidence type="ECO:0000256" key="4">
    <source>
        <dbReference type="ARBA" id="ARBA00023136"/>
    </source>
</evidence>
<dbReference type="InterPro" id="IPR039305">
    <property type="entry name" value="PILS2/6"/>
</dbReference>
<feature type="transmembrane region" description="Helical" evidence="7">
    <location>
        <begin position="472"/>
        <end position="494"/>
    </location>
</feature>
<feature type="transmembrane region" description="Helical" evidence="7">
    <location>
        <begin position="334"/>
        <end position="353"/>
    </location>
</feature>
<feature type="transmembrane region" description="Helical" evidence="7">
    <location>
        <begin position="439"/>
        <end position="460"/>
    </location>
</feature>
<evidence type="ECO:0000256" key="2">
    <source>
        <dbReference type="ARBA" id="ARBA00022692"/>
    </source>
</evidence>
<keyword evidence="2 7" id="KW-0812">Transmembrane</keyword>
<name>A0A397ZC72_BRACM</name>
<dbReference type="Pfam" id="PF03547">
    <property type="entry name" value="Mem_trans"/>
    <property type="match status" value="1"/>
</dbReference>
<dbReference type="InterPro" id="IPR004776">
    <property type="entry name" value="Mem_transp_PIN-like"/>
</dbReference>
<feature type="transmembrane region" description="Helical" evidence="7">
    <location>
        <begin position="195"/>
        <end position="219"/>
    </location>
</feature>
<evidence type="ECO:0008006" key="10">
    <source>
        <dbReference type="Google" id="ProtNLM"/>
    </source>
</evidence>
<dbReference type="GO" id="GO:0016020">
    <property type="term" value="C:membrane"/>
    <property type="evidence" value="ECO:0007669"/>
    <property type="project" value="InterPro"/>
</dbReference>
<dbReference type="AlphaFoldDB" id="A0A397ZC72"/>
<dbReference type="Proteomes" id="UP000264353">
    <property type="component" value="Chromosome A5"/>
</dbReference>
<reference evidence="8 9" key="1">
    <citation type="submission" date="2018-06" db="EMBL/GenBank/DDBJ databases">
        <title>WGS assembly of Brassica rapa FPsc.</title>
        <authorList>
            <person name="Bowman J."/>
            <person name="Kohchi T."/>
            <person name="Yamato K."/>
            <person name="Jenkins J."/>
            <person name="Shu S."/>
            <person name="Ishizaki K."/>
            <person name="Yamaoka S."/>
            <person name="Nishihama R."/>
            <person name="Nakamura Y."/>
            <person name="Berger F."/>
            <person name="Adam C."/>
            <person name="Aki S."/>
            <person name="Althoff F."/>
            <person name="Araki T."/>
            <person name="Arteaga-Vazquez M."/>
            <person name="Balasubrmanian S."/>
            <person name="Bauer D."/>
            <person name="Boehm C."/>
            <person name="Briginshaw L."/>
            <person name="Caballero-Perez J."/>
            <person name="Catarino B."/>
            <person name="Chen F."/>
            <person name="Chiyoda S."/>
            <person name="Chovatia M."/>
            <person name="Davies K."/>
            <person name="Delmans M."/>
            <person name="Demura T."/>
            <person name="Dierschke T."/>
            <person name="Dolan L."/>
            <person name="Dorantes-Acosta A."/>
            <person name="Eklund D."/>
            <person name="Florent S."/>
            <person name="Flores-Sandoval E."/>
            <person name="Fujiyama A."/>
            <person name="Fukuzawa H."/>
            <person name="Galik B."/>
            <person name="Grimanelli D."/>
            <person name="Grimwood J."/>
            <person name="Grossniklaus U."/>
            <person name="Hamada T."/>
            <person name="Haseloff J."/>
            <person name="Hetherington A."/>
            <person name="Higo A."/>
            <person name="Hirakawa Y."/>
            <person name="Hundley H."/>
            <person name="Ikeda Y."/>
            <person name="Inoue K."/>
            <person name="Inoue S."/>
            <person name="Ishida S."/>
            <person name="Jia Q."/>
            <person name="Kakita M."/>
            <person name="Kanazawa T."/>
            <person name="Kawai Y."/>
            <person name="Kawashima T."/>
            <person name="Kennedy M."/>
            <person name="Kinose K."/>
            <person name="Kinoshita T."/>
            <person name="Kohara Y."/>
            <person name="Koide E."/>
            <person name="Komatsu K."/>
            <person name="Kopischke S."/>
            <person name="Kubo M."/>
            <person name="Kyozuka J."/>
            <person name="Lagercrantz U."/>
            <person name="Lin S."/>
            <person name="Lindquist E."/>
            <person name="Lipzen A."/>
            <person name="Lu C."/>
            <person name="Luna E."/>
            <person name="Martienssen R."/>
            <person name="Minamino N."/>
            <person name="Mizutani M."/>
            <person name="Mizutani M."/>
            <person name="Mochizuki N."/>
            <person name="Monte I."/>
            <person name="Mosher R."/>
            <person name="Nagasaki H."/>
            <person name="Nakagami H."/>
            <person name="Naramoto S."/>
            <person name="Nishitani K."/>
            <person name="Ohtani M."/>
            <person name="Okamoto T."/>
            <person name="Okumura M."/>
            <person name="Phillips J."/>
            <person name="Pollak B."/>
            <person name="Reinders A."/>
            <person name="Roevekamp M."/>
            <person name="Sano R."/>
            <person name="Sawa S."/>
            <person name="Schmid M."/>
            <person name="Shirakawa M."/>
            <person name="Solano R."/>
            <person name="Spunde A."/>
            <person name="Suetsugu N."/>
            <person name="Sugano S."/>
            <person name="Sugiyama A."/>
            <person name="Sun R."/>
            <person name="Suzuki Y."/>
            <person name="Takenaka M."/>
            <person name="Takezawa D."/>
            <person name="Tomogane H."/>
            <person name="Tsuzuki M."/>
            <person name="Ueda T."/>
            <person name="Umeda M."/>
            <person name="Ward J."/>
            <person name="Watanabe Y."/>
            <person name="Yazaki K."/>
            <person name="Yokoyama R."/>
            <person name="Yoshitake Y."/>
            <person name="Yotsui I."/>
            <person name="Zachgo S."/>
            <person name="Schmutz J."/>
        </authorList>
    </citation>
    <scope>NUCLEOTIDE SEQUENCE [LARGE SCALE GENOMIC DNA]</scope>
    <source>
        <strain evidence="9">cv. B-3</strain>
    </source>
</reference>
<feature type="transmembrane region" description="Helical" evidence="7">
    <location>
        <begin position="407"/>
        <end position="427"/>
    </location>
</feature>
<evidence type="ECO:0000256" key="7">
    <source>
        <dbReference type="SAM" id="Phobius"/>
    </source>
</evidence>
<feature type="region of interest" description="Disordered" evidence="6">
    <location>
        <begin position="291"/>
        <end position="312"/>
    </location>
</feature>
<feature type="transmembrane region" description="Helical" evidence="7">
    <location>
        <begin position="240"/>
        <end position="260"/>
    </location>
</feature>
<dbReference type="PANTHER" id="PTHR31419">
    <property type="entry name" value="PROTEIN PIN-LIKES 2"/>
    <property type="match status" value="1"/>
</dbReference>
<protein>
    <recommendedName>
        <fullName evidence="10">Auxin efflux carrier family protein</fullName>
    </recommendedName>
</protein>
<evidence type="ECO:0000313" key="9">
    <source>
        <dbReference type="Proteomes" id="UP000264353"/>
    </source>
</evidence>
<dbReference type="EMBL" id="CM010632">
    <property type="protein sequence ID" value="RID62568.1"/>
    <property type="molecule type" value="Genomic_DNA"/>
</dbReference>
<dbReference type="GO" id="GO:0009734">
    <property type="term" value="P:auxin-activated signaling pathway"/>
    <property type="evidence" value="ECO:0007669"/>
    <property type="project" value="UniProtKB-KW"/>
</dbReference>
<accession>A0A397ZC72</accession>
<feature type="transmembrane region" description="Helical" evidence="7">
    <location>
        <begin position="164"/>
        <end position="189"/>
    </location>
</feature>
<keyword evidence="3 7" id="KW-1133">Transmembrane helix</keyword>
<gene>
    <name evidence="8" type="ORF">BRARA_E01632</name>
</gene>
<organism evidence="8 9">
    <name type="scientific">Brassica campestris</name>
    <name type="common">Field mustard</name>
    <dbReference type="NCBI Taxonomy" id="3711"/>
    <lineage>
        <taxon>Eukaryota</taxon>
        <taxon>Viridiplantae</taxon>
        <taxon>Streptophyta</taxon>
        <taxon>Embryophyta</taxon>
        <taxon>Tracheophyta</taxon>
        <taxon>Spermatophyta</taxon>
        <taxon>Magnoliopsida</taxon>
        <taxon>eudicotyledons</taxon>
        <taxon>Gunneridae</taxon>
        <taxon>Pentapetalae</taxon>
        <taxon>rosids</taxon>
        <taxon>malvids</taxon>
        <taxon>Brassicales</taxon>
        <taxon>Brassicaceae</taxon>
        <taxon>Brassiceae</taxon>
        <taxon>Brassica</taxon>
    </lineage>
</organism>
<evidence type="ECO:0000256" key="6">
    <source>
        <dbReference type="SAM" id="MobiDB-lite"/>
    </source>
</evidence>
<evidence type="ECO:0000256" key="5">
    <source>
        <dbReference type="ARBA" id="ARBA00023294"/>
    </source>
</evidence>
<keyword evidence="5" id="KW-0927">Auxin signaling pathway</keyword>
<keyword evidence="4 7" id="KW-0472">Membrane</keyword>